<dbReference type="PhylomeDB" id="A0A060TBI7"/>
<dbReference type="CDD" id="cd02164">
    <property type="entry name" value="PPAT_CoAS"/>
    <property type="match status" value="1"/>
</dbReference>
<dbReference type="PANTHER" id="PTHR10695:SF46">
    <property type="entry name" value="BIFUNCTIONAL COENZYME A SYNTHASE-RELATED"/>
    <property type="match status" value="1"/>
</dbReference>
<dbReference type="PANTHER" id="PTHR10695">
    <property type="entry name" value="DEPHOSPHO-COA KINASE-RELATED"/>
    <property type="match status" value="1"/>
</dbReference>
<dbReference type="GO" id="GO:0015937">
    <property type="term" value="P:coenzyme A biosynthetic process"/>
    <property type="evidence" value="ECO:0007669"/>
    <property type="project" value="TreeGrafter"/>
</dbReference>
<gene>
    <name evidence="2" type="ORF">GNLVRS02_ARAD1B08118g</name>
</gene>
<protein>
    <submittedName>
        <fullName evidence="2">ARAD1B08118p</fullName>
    </submittedName>
</protein>
<dbReference type="InterPro" id="IPR014729">
    <property type="entry name" value="Rossmann-like_a/b/a_fold"/>
</dbReference>
<dbReference type="AlphaFoldDB" id="A0A060TBI7"/>
<dbReference type="Gene3D" id="3.40.50.620">
    <property type="entry name" value="HUPs"/>
    <property type="match status" value="1"/>
</dbReference>
<dbReference type="GO" id="GO:0004140">
    <property type="term" value="F:dephospho-CoA kinase activity"/>
    <property type="evidence" value="ECO:0007669"/>
    <property type="project" value="TreeGrafter"/>
</dbReference>
<evidence type="ECO:0000313" key="2">
    <source>
        <dbReference type="EMBL" id="CDP36227.1"/>
    </source>
</evidence>
<dbReference type="SUPFAM" id="SSF52374">
    <property type="entry name" value="Nucleotidylyl transferase"/>
    <property type="match status" value="1"/>
</dbReference>
<reference evidence="2" key="1">
    <citation type="submission" date="2014-02" db="EMBL/GenBank/DDBJ databases">
        <authorList>
            <person name="Genoscope - CEA"/>
        </authorList>
    </citation>
    <scope>NUCLEOTIDE SEQUENCE</scope>
    <source>
        <strain evidence="2">LS3</strain>
    </source>
</reference>
<name>A0A060TBI7_BLAAD</name>
<dbReference type="Pfam" id="PF01467">
    <property type="entry name" value="CTP_transf_like"/>
    <property type="match status" value="1"/>
</dbReference>
<dbReference type="EMBL" id="HG937692">
    <property type="protein sequence ID" value="CDP36227.1"/>
    <property type="molecule type" value="Genomic_DNA"/>
</dbReference>
<reference evidence="2" key="2">
    <citation type="submission" date="2014-06" db="EMBL/GenBank/DDBJ databases">
        <title>The complete genome of Blastobotrys (Arxula) adeninivorans LS3 - a yeast of biotechnological interest.</title>
        <authorList>
            <person name="Kunze G."/>
            <person name="Gaillardin C."/>
            <person name="Czernicka M."/>
            <person name="Durrens P."/>
            <person name="Martin T."/>
            <person name="Boer E."/>
            <person name="Gabaldon T."/>
            <person name="Cruz J."/>
            <person name="Talla E."/>
            <person name="Marck C."/>
            <person name="Goffeau A."/>
            <person name="Barbe V."/>
            <person name="Baret P."/>
            <person name="Baronian K."/>
            <person name="Beier S."/>
            <person name="Bleykasten C."/>
            <person name="Bode R."/>
            <person name="Casaregola S."/>
            <person name="Despons L."/>
            <person name="Fairhead C."/>
            <person name="Giersberg M."/>
            <person name="Gierski P."/>
            <person name="Hahnel U."/>
            <person name="Hartmann A."/>
            <person name="Jankowska D."/>
            <person name="Jubin C."/>
            <person name="Jung P."/>
            <person name="Lafontaine I."/>
            <person name="Leh-Louis V."/>
            <person name="Lemaire M."/>
            <person name="Marcet-Houben M."/>
            <person name="Mascher M."/>
            <person name="Morel G."/>
            <person name="Richard G.-F."/>
            <person name="Riechen J."/>
            <person name="Sacerdot C."/>
            <person name="Sarkar A."/>
            <person name="Savel G."/>
            <person name="Schacherer J."/>
            <person name="Sherman D."/>
            <person name="Straub M.-L."/>
            <person name="Stein N."/>
            <person name="Thierry A."/>
            <person name="Trautwein-Schult A."/>
            <person name="Westhof E."/>
            <person name="Worch S."/>
            <person name="Dujon B."/>
            <person name="Souciet J.-L."/>
            <person name="Wincker P."/>
            <person name="Scholz U."/>
            <person name="Neuveglise N."/>
        </authorList>
    </citation>
    <scope>NUCLEOTIDE SEQUENCE</scope>
    <source>
        <strain evidence="2">LS3</strain>
    </source>
</reference>
<sequence>MDYNGVLLLVKDTPGMTMSAKYEQVVGEALYSTMPTGTLDIMLMNTPGTLRQLEKIVSDLYAIARRQAEINDRQKVRVTVLLDGHDIEYGRPQKWEAITAGAPELPLTLDFRRLIPPENPMILGVPVVLLKMDDDFLYTSTAPTPSNRSTKSLDAISEDLESLNLDQASHPVVCLGGTFDHLHDGHKILLTIAGYIALEKLIVGVTGPELLKNKKYAEAMESYEFRKETVEGFLSYVFPSLQVEAVMISDIYGPTAHIPDIQALVVSKETQSGGNSVNELRRSKGFPELKVFAIDVVGGKNSNEQNNWEGKMSSTEYRKLELEAREKEREREKL</sequence>
<proteinExistence type="predicted"/>
<feature type="domain" description="Cytidyltransferase-like" evidence="1">
    <location>
        <begin position="175"/>
        <end position="319"/>
    </location>
</feature>
<dbReference type="InterPro" id="IPR004821">
    <property type="entry name" value="Cyt_trans-like"/>
</dbReference>
<evidence type="ECO:0000259" key="1">
    <source>
        <dbReference type="Pfam" id="PF01467"/>
    </source>
</evidence>
<organism evidence="2">
    <name type="scientific">Blastobotrys adeninivorans</name>
    <name type="common">Yeast</name>
    <name type="synonym">Arxula adeninivorans</name>
    <dbReference type="NCBI Taxonomy" id="409370"/>
    <lineage>
        <taxon>Eukaryota</taxon>
        <taxon>Fungi</taxon>
        <taxon>Dikarya</taxon>
        <taxon>Ascomycota</taxon>
        <taxon>Saccharomycotina</taxon>
        <taxon>Dipodascomycetes</taxon>
        <taxon>Dipodascales</taxon>
        <taxon>Trichomonascaceae</taxon>
        <taxon>Blastobotrys</taxon>
    </lineage>
</organism>
<accession>A0A060TBI7</accession>